<comment type="caution">
    <text evidence="1">The sequence shown here is derived from an EMBL/GenBank/DDBJ whole genome shotgun (WGS) entry which is preliminary data.</text>
</comment>
<protein>
    <submittedName>
        <fullName evidence="1">LacI family transcriptional regulator</fullName>
    </submittedName>
</protein>
<dbReference type="OrthoDB" id="2628862at2"/>
<evidence type="ECO:0000313" key="2">
    <source>
        <dbReference type="Proteomes" id="UP000027778"/>
    </source>
</evidence>
<proteinExistence type="predicted"/>
<dbReference type="EMBL" id="JOTM01000039">
    <property type="protein sequence ID" value="KEK22151.1"/>
    <property type="molecule type" value="Genomic_DNA"/>
</dbReference>
<reference evidence="1 2" key="1">
    <citation type="submission" date="2014-06" db="EMBL/GenBank/DDBJ databases">
        <title>Draft genome sequence of Bacillus gaemokensis JCM 15801 (MCCC 1A00707).</title>
        <authorList>
            <person name="Lai Q."/>
            <person name="Liu Y."/>
            <person name="Shao Z."/>
        </authorList>
    </citation>
    <scope>NUCLEOTIDE SEQUENCE [LARGE SCALE GENOMIC DNA]</scope>
    <source>
        <strain evidence="1 2">JCM 15801</strain>
    </source>
</reference>
<dbReference type="AlphaFoldDB" id="A0A073K6I3"/>
<accession>A0A073K6I3</accession>
<organism evidence="1 2">
    <name type="scientific">Bacillus gaemokensis</name>
    <dbReference type="NCBI Taxonomy" id="574375"/>
    <lineage>
        <taxon>Bacteria</taxon>
        <taxon>Bacillati</taxon>
        <taxon>Bacillota</taxon>
        <taxon>Bacilli</taxon>
        <taxon>Bacillales</taxon>
        <taxon>Bacillaceae</taxon>
        <taxon>Bacillus</taxon>
        <taxon>Bacillus cereus group</taxon>
    </lineage>
</organism>
<dbReference type="RefSeq" id="WP_033678049.1">
    <property type="nucleotide sequence ID" value="NZ_JOTM01000039.1"/>
</dbReference>
<evidence type="ECO:0000313" key="1">
    <source>
        <dbReference type="EMBL" id="KEK22151.1"/>
    </source>
</evidence>
<keyword evidence="2" id="KW-1185">Reference proteome</keyword>
<dbReference type="Proteomes" id="UP000027778">
    <property type="component" value="Unassembled WGS sequence"/>
</dbReference>
<dbReference type="eggNOG" id="ENOG502ZJVC">
    <property type="taxonomic scope" value="Bacteria"/>
</dbReference>
<sequence>MSQFIHSLKQVILLFESPKKPHKIGAVIEVKGKMFLVIGIENFKIYGRELTIWYTVQNLEVHDFISAQVKPLLRKFEKLSVLYKYDDKRFEDLQPGRTVPSRGKQYKVIEHTSIVLNEATINLEFLASQVVPIDRKKVRMKYFAERKKQLEIDVL</sequence>
<name>A0A073K6I3_9BACI</name>
<gene>
    <name evidence="1" type="ORF">BAGA_20970</name>
</gene>